<reference evidence="1" key="1">
    <citation type="journal article" date="2015" name="Nature">
        <title>Complex archaea that bridge the gap between prokaryotes and eukaryotes.</title>
        <authorList>
            <person name="Spang A."/>
            <person name="Saw J.H."/>
            <person name="Jorgensen S.L."/>
            <person name="Zaremba-Niedzwiedzka K."/>
            <person name="Martijn J."/>
            <person name="Lind A.E."/>
            <person name="van Eijk R."/>
            <person name="Schleper C."/>
            <person name="Guy L."/>
            <person name="Ettema T.J."/>
        </authorList>
    </citation>
    <scope>NUCLEOTIDE SEQUENCE</scope>
</reference>
<proteinExistence type="predicted"/>
<name>A0A0F8XUP7_9ZZZZ</name>
<gene>
    <name evidence="1" type="ORF">LCGC14_2978920</name>
</gene>
<organism evidence="1">
    <name type="scientific">marine sediment metagenome</name>
    <dbReference type="NCBI Taxonomy" id="412755"/>
    <lineage>
        <taxon>unclassified sequences</taxon>
        <taxon>metagenomes</taxon>
        <taxon>ecological metagenomes</taxon>
    </lineage>
</organism>
<feature type="non-terminal residue" evidence="1">
    <location>
        <position position="1"/>
    </location>
</feature>
<accession>A0A0F8XUP7</accession>
<evidence type="ECO:0000313" key="1">
    <source>
        <dbReference type="EMBL" id="KKK64965.1"/>
    </source>
</evidence>
<dbReference type="EMBL" id="LAZR01060785">
    <property type="protein sequence ID" value="KKK64965.1"/>
    <property type="molecule type" value="Genomic_DNA"/>
</dbReference>
<dbReference type="AlphaFoldDB" id="A0A0F8XUP7"/>
<protein>
    <submittedName>
        <fullName evidence="1">Uncharacterized protein</fullName>
    </submittedName>
</protein>
<comment type="caution">
    <text evidence="1">The sequence shown here is derived from an EMBL/GenBank/DDBJ whole genome shotgun (WGS) entry which is preliminary data.</text>
</comment>
<sequence length="154" mass="18335">PYSKLFIFDRWHNVPEYPDWPDDWEPMQVAKKRGLPVIGVWSFPFITEAYPLPEVKKRFGSLYFMNSVSYMLALALYEGYKDIQLWGCWGPCDNNNHLVGRRYVSYWLGVATGMGVKWKLCPDWDIREIMVSELKKIKQEITEYWLIKSKSRNK</sequence>